<feature type="non-terminal residue" evidence="1">
    <location>
        <position position="77"/>
    </location>
</feature>
<protein>
    <submittedName>
        <fullName evidence="1">Uncharacterized protein</fullName>
    </submittedName>
</protein>
<sequence length="77" mass="8447">MDVGCRVRLGRVKCGMLVWSIWTSRNDIIFAGGSSTIDNLVDRVKLSSWKWFLGKNSDIALALSTIGRCNLSCVGPT</sequence>
<dbReference type="Proteomes" id="UP000236291">
    <property type="component" value="Unassembled WGS sequence"/>
</dbReference>
<evidence type="ECO:0000313" key="1">
    <source>
        <dbReference type="EMBL" id="PNX58383.1"/>
    </source>
</evidence>
<proteinExistence type="predicted"/>
<organism evidence="1 2">
    <name type="scientific">Trifolium pratense</name>
    <name type="common">Red clover</name>
    <dbReference type="NCBI Taxonomy" id="57577"/>
    <lineage>
        <taxon>Eukaryota</taxon>
        <taxon>Viridiplantae</taxon>
        <taxon>Streptophyta</taxon>
        <taxon>Embryophyta</taxon>
        <taxon>Tracheophyta</taxon>
        <taxon>Spermatophyta</taxon>
        <taxon>Magnoliopsida</taxon>
        <taxon>eudicotyledons</taxon>
        <taxon>Gunneridae</taxon>
        <taxon>Pentapetalae</taxon>
        <taxon>rosids</taxon>
        <taxon>fabids</taxon>
        <taxon>Fabales</taxon>
        <taxon>Fabaceae</taxon>
        <taxon>Papilionoideae</taxon>
        <taxon>50 kb inversion clade</taxon>
        <taxon>NPAAA clade</taxon>
        <taxon>Hologalegina</taxon>
        <taxon>IRL clade</taxon>
        <taxon>Trifolieae</taxon>
        <taxon>Trifolium</taxon>
    </lineage>
</organism>
<accession>A0A2K3JWF7</accession>
<dbReference type="EMBL" id="ASHM01127415">
    <property type="protein sequence ID" value="PNX58383.1"/>
    <property type="molecule type" value="Genomic_DNA"/>
</dbReference>
<reference evidence="1 2" key="2">
    <citation type="journal article" date="2017" name="Front. Plant Sci.">
        <title>Gene Classification and Mining of Molecular Markers Useful in Red Clover (Trifolium pratense) Breeding.</title>
        <authorList>
            <person name="Istvanek J."/>
            <person name="Dluhosova J."/>
            <person name="Dluhos P."/>
            <person name="Patkova L."/>
            <person name="Nedelnik J."/>
            <person name="Repkova J."/>
        </authorList>
    </citation>
    <scope>NUCLEOTIDE SEQUENCE [LARGE SCALE GENOMIC DNA]</scope>
    <source>
        <strain evidence="2">cv. Tatra</strain>
        <tissue evidence="1">Young leaves</tissue>
    </source>
</reference>
<gene>
    <name evidence="1" type="ORF">L195_g059164</name>
</gene>
<name>A0A2K3JWF7_TRIPR</name>
<comment type="caution">
    <text evidence="1">The sequence shown here is derived from an EMBL/GenBank/DDBJ whole genome shotgun (WGS) entry which is preliminary data.</text>
</comment>
<reference evidence="1 2" key="1">
    <citation type="journal article" date="2014" name="Am. J. Bot.">
        <title>Genome assembly and annotation for red clover (Trifolium pratense; Fabaceae).</title>
        <authorList>
            <person name="Istvanek J."/>
            <person name="Jaros M."/>
            <person name="Krenek A."/>
            <person name="Repkova J."/>
        </authorList>
    </citation>
    <scope>NUCLEOTIDE SEQUENCE [LARGE SCALE GENOMIC DNA]</scope>
    <source>
        <strain evidence="2">cv. Tatra</strain>
        <tissue evidence="1">Young leaves</tissue>
    </source>
</reference>
<evidence type="ECO:0000313" key="2">
    <source>
        <dbReference type="Proteomes" id="UP000236291"/>
    </source>
</evidence>
<dbReference type="AlphaFoldDB" id="A0A2K3JWF7"/>